<sequence length="898" mass="102828">MSPTTPDVLYNVLETLTTNNIPLENFIRRLLLEPGIGDSPYMNKFKEDLPQFLGWLAHHEQTRDILGNWVKQHHTATLMSQIRNLSRAENGFHFNASAITAEKMKNHTIENISEGIKKHASDVWELVGCLLEADSGVIHRREKARAQRELERKSNEGMRKWRRNNGIWEEEDDGNSYTRMVRENEDEPEDIEDQLEVQRRGLLRIKQVTCISIMMQSTNQRCNSMQALVGVFLQSCNVSEQTRNFLSHLGVSVSVGTITNAINNLSKEAYKEIQRVGATLLTSYAYDNLDIDLAHSTPTMETSTKDTLVHLTTASMFPLHPTTTKAHLDFSNEIRRLACNPPLPPTMADLLVRLASKYTQLDHQNQSSQDRFNAWKFRSDLITYGPSAFASFQEKLGEPEEVECIPLTKTKQVPLRASKTGPSTPAKNATVLEEFFRQSNIWEHIPPLASGTSTIPSFVDMGNTSCLVFGDLLTGQHLRSLQDSRIDDITPCRRFQAQIFCPGWFHTRMACAEGIWKRHIQPAGTDKDSTSLMKYVTQIRPLEKHKIQTDPTFRQLHEMILHIGIALRLDAWRVEVCRRYPGISSLEEWAKTSPKWEDICEISNGLWETFIVPANMSRGFQEEDEQRDQAFEITKAYHKDFLLYEETNYAMNQGDIGRLDACLTQWIFYFMGCGKAKYAHAIHHYLENMYIVYPKPLAKAIRINSLVNPTGHKGHFRGIDWVIEHNNLYIKRIFGGSGSNHTVERMVQASPLIEIYKDIREQFEKMFCLVHKTSRHSPPKMKLTFEKLQKYMEKNQANCFIPGRVTEHQLINTIPAGMVKLTKAVEDARQAWKAKREKQEQLAAEAGSRQNTSRSIASNVDVDKILDEEDQTVIPNEEDPIETETLDDDDGNLFVDDD</sequence>
<dbReference type="InterPro" id="IPR046496">
    <property type="entry name" value="DUF6589"/>
</dbReference>
<evidence type="ECO:0000313" key="5">
    <source>
        <dbReference type="Proteomes" id="UP000629468"/>
    </source>
</evidence>
<proteinExistence type="predicted"/>
<organism evidence="3 5">
    <name type="scientific">Agaricus bisporus var. burnettii</name>
    <dbReference type="NCBI Taxonomy" id="192524"/>
    <lineage>
        <taxon>Eukaryota</taxon>
        <taxon>Fungi</taxon>
        <taxon>Dikarya</taxon>
        <taxon>Basidiomycota</taxon>
        <taxon>Agaricomycotina</taxon>
        <taxon>Agaricomycetes</taxon>
        <taxon>Agaricomycetidae</taxon>
        <taxon>Agaricales</taxon>
        <taxon>Agaricineae</taxon>
        <taxon>Agaricaceae</taxon>
        <taxon>Agaricus</taxon>
    </lineage>
</organism>
<reference evidence="3 5" key="1">
    <citation type="journal article" name="Sci. Rep.">
        <title>Telomere-to-telomere assembled and centromere annotated genomes of the two main subspecies of the button mushroom Agaricus bisporus reveal especially polymorphic chromosome ends.</title>
        <authorList>
            <person name="Sonnenberg A.S.M."/>
            <person name="Sedaghat-Telgerd N."/>
            <person name="Lavrijssen B."/>
            <person name="Ohm R.A."/>
            <person name="Hendrickx P.M."/>
            <person name="Scholtmeijer K."/>
            <person name="Baars J.J.P."/>
            <person name="van Peer A."/>
        </authorList>
    </citation>
    <scope>NUCLEOTIDE SEQUENCE [LARGE SCALE GENOMIC DNA]</scope>
    <source>
        <strain evidence="3 5">H119_p4</strain>
    </source>
</reference>
<comment type="caution">
    <text evidence="3">The sequence shown here is derived from an EMBL/GenBank/DDBJ whole genome shotgun (WGS) entry which is preliminary data.</text>
</comment>
<dbReference type="EMBL" id="JABXXO010000011">
    <property type="protein sequence ID" value="KAF7763971.1"/>
    <property type="molecule type" value="Genomic_DNA"/>
</dbReference>
<name>A0A8H7C661_AGABI</name>
<evidence type="ECO:0000313" key="3">
    <source>
        <dbReference type="EMBL" id="KAF7763971.1"/>
    </source>
</evidence>
<evidence type="ECO:0000259" key="2">
    <source>
        <dbReference type="Pfam" id="PF20231"/>
    </source>
</evidence>
<evidence type="ECO:0000256" key="1">
    <source>
        <dbReference type="SAM" id="MobiDB-lite"/>
    </source>
</evidence>
<dbReference type="EMBL" id="JABXXO010000006">
    <property type="protein sequence ID" value="KAF7776682.1"/>
    <property type="molecule type" value="Genomic_DNA"/>
</dbReference>
<feature type="compositionally biased region" description="Acidic residues" evidence="1">
    <location>
        <begin position="866"/>
        <end position="898"/>
    </location>
</feature>
<feature type="domain" description="DUF6589" evidence="2">
    <location>
        <begin position="357"/>
        <end position="776"/>
    </location>
</feature>
<accession>A0A8H7C661</accession>
<dbReference type="AlphaFoldDB" id="A0A8H7C661"/>
<dbReference type="Proteomes" id="UP000629468">
    <property type="component" value="Unassembled WGS sequence"/>
</dbReference>
<protein>
    <recommendedName>
        <fullName evidence="2">DUF6589 domain-containing protein</fullName>
    </recommendedName>
</protein>
<feature type="compositionally biased region" description="Polar residues" evidence="1">
    <location>
        <begin position="848"/>
        <end position="858"/>
    </location>
</feature>
<dbReference type="Pfam" id="PF20231">
    <property type="entry name" value="DUF6589"/>
    <property type="match status" value="1"/>
</dbReference>
<gene>
    <name evidence="4" type="ORF">Agabi119p4_5075</name>
    <name evidence="3" type="ORF">Agabi119p4_8508</name>
</gene>
<feature type="region of interest" description="Disordered" evidence="1">
    <location>
        <begin position="839"/>
        <end position="898"/>
    </location>
</feature>
<evidence type="ECO:0000313" key="4">
    <source>
        <dbReference type="EMBL" id="KAF7776682.1"/>
    </source>
</evidence>